<proteinExistence type="predicted"/>
<evidence type="ECO:0000313" key="2">
    <source>
        <dbReference type="EMBL" id="GFC84965.1"/>
    </source>
</evidence>
<gene>
    <name evidence="2" type="ORF">Tci_856935</name>
</gene>
<feature type="coiled-coil region" evidence="1">
    <location>
        <begin position="88"/>
        <end position="132"/>
    </location>
</feature>
<protein>
    <submittedName>
        <fullName evidence="2">Uncharacterized protein</fullName>
    </submittedName>
</protein>
<feature type="non-terminal residue" evidence="2">
    <location>
        <position position="191"/>
    </location>
</feature>
<sequence>LASKQGRISDIDADEGITLVSTHDDAEMFDVDKDLHGEEVFVAKQDENIVKKKLMLLKFKESSQKEKEANTALIEECNDIQAKIDADYQLAQILLAEEQQELTDAEKATLFMQFLEKRIKFFARKAAEEKTNKPPTQAQQRKIMCTYLKNMEEKKLKDLKNKYFDSIQKMFDKAFKRVNIFEPISSELVKG</sequence>
<evidence type="ECO:0000256" key="1">
    <source>
        <dbReference type="SAM" id="Coils"/>
    </source>
</evidence>
<reference evidence="2" key="1">
    <citation type="journal article" date="2019" name="Sci. Rep.">
        <title>Draft genome of Tanacetum cinerariifolium, the natural source of mosquito coil.</title>
        <authorList>
            <person name="Yamashiro T."/>
            <person name="Shiraishi A."/>
            <person name="Satake H."/>
            <person name="Nakayama K."/>
        </authorList>
    </citation>
    <scope>NUCLEOTIDE SEQUENCE</scope>
</reference>
<dbReference type="AlphaFoldDB" id="A0A699RG70"/>
<feature type="non-terminal residue" evidence="2">
    <location>
        <position position="1"/>
    </location>
</feature>
<dbReference type="EMBL" id="BKCJ011097442">
    <property type="protein sequence ID" value="GFC84965.1"/>
    <property type="molecule type" value="Genomic_DNA"/>
</dbReference>
<accession>A0A699RG70</accession>
<keyword evidence="1" id="KW-0175">Coiled coil</keyword>
<comment type="caution">
    <text evidence="2">The sequence shown here is derived from an EMBL/GenBank/DDBJ whole genome shotgun (WGS) entry which is preliminary data.</text>
</comment>
<name>A0A699RG70_TANCI</name>
<organism evidence="2">
    <name type="scientific">Tanacetum cinerariifolium</name>
    <name type="common">Dalmatian daisy</name>
    <name type="synonym">Chrysanthemum cinerariifolium</name>
    <dbReference type="NCBI Taxonomy" id="118510"/>
    <lineage>
        <taxon>Eukaryota</taxon>
        <taxon>Viridiplantae</taxon>
        <taxon>Streptophyta</taxon>
        <taxon>Embryophyta</taxon>
        <taxon>Tracheophyta</taxon>
        <taxon>Spermatophyta</taxon>
        <taxon>Magnoliopsida</taxon>
        <taxon>eudicotyledons</taxon>
        <taxon>Gunneridae</taxon>
        <taxon>Pentapetalae</taxon>
        <taxon>asterids</taxon>
        <taxon>campanulids</taxon>
        <taxon>Asterales</taxon>
        <taxon>Asteraceae</taxon>
        <taxon>Asteroideae</taxon>
        <taxon>Anthemideae</taxon>
        <taxon>Anthemidinae</taxon>
        <taxon>Tanacetum</taxon>
    </lineage>
</organism>